<evidence type="ECO:0000256" key="4">
    <source>
        <dbReference type="ARBA" id="ARBA00022980"/>
    </source>
</evidence>
<feature type="compositionally biased region" description="Basic and acidic residues" evidence="9">
    <location>
        <begin position="29"/>
        <end position="46"/>
    </location>
</feature>
<dbReference type="GO" id="GO:0003735">
    <property type="term" value="F:structural constituent of ribosome"/>
    <property type="evidence" value="ECO:0007669"/>
    <property type="project" value="InterPro"/>
</dbReference>
<evidence type="ECO:0000256" key="9">
    <source>
        <dbReference type="SAM" id="MobiDB-lite"/>
    </source>
</evidence>
<dbReference type="SUPFAM" id="SSF50104">
    <property type="entry name" value="Translation proteins SH3-like domain"/>
    <property type="match status" value="1"/>
</dbReference>
<keyword evidence="10" id="KW-1185">Reference proteome</keyword>
<dbReference type="AlphaFoldDB" id="A0A915P9Q5"/>
<dbReference type="FunFam" id="2.30.30.790:FF:000002">
    <property type="entry name" value="39S ribosomal protein L19, mitochondrial"/>
    <property type="match status" value="1"/>
</dbReference>
<keyword evidence="4" id="KW-0689">Ribosomal protein</keyword>
<evidence type="ECO:0000256" key="8">
    <source>
        <dbReference type="ARBA" id="ARBA00035359"/>
    </source>
</evidence>
<feature type="region of interest" description="Disordered" evidence="9">
    <location>
        <begin position="27"/>
        <end position="49"/>
    </location>
</feature>
<evidence type="ECO:0000313" key="11">
    <source>
        <dbReference type="WBParaSite" id="scf7180000424625.g13619"/>
    </source>
</evidence>
<dbReference type="Pfam" id="PF01245">
    <property type="entry name" value="Ribosomal_L19"/>
    <property type="match status" value="1"/>
</dbReference>
<dbReference type="InterPro" id="IPR001857">
    <property type="entry name" value="Ribosomal_bL19"/>
</dbReference>
<sequence>MLRILSSPYPNISTCFTRHNASSFASKIKQKDHLPTKSTEKHEDLSKTISKRPPVVKEKYISVKEFALSYMDFLPSQVWTRRDPLFQKLVHADMLERRMRIDIPEFYVGSIMAVTMSDPNLQQRQNRFVGICIRREKEGLHHNFTLRNVIDGLGVEVMFEIYNPTILKIETLLLEKRLDEDLTYLVDALPEYSTFSFNMESTSHPVGKPVPVNPLKVKLKPPPWLRPWFIYEVNGIEDSFTGSTPWFKRKFLQHADLMCLKRFDIIKHYRQFAQELEISDVKESYFLQLPTIIKSKEDIKIVYYYFKKLFNCSFGRGNFVEFIFNSELIEFLFGNVKISKQFYIKICELIIEDNNIEFIFIFNNLLGEILRIGLSLSKDFMEKYKDFLFKILTNGRDNFREVNLKSYNFLEENFEHSKNLLMIYEYIVESHSKIVREVGLALKRRRKIQIKFRFANP</sequence>
<reference evidence="11" key="1">
    <citation type="submission" date="2022-11" db="UniProtKB">
        <authorList>
            <consortium name="WormBaseParasite"/>
        </authorList>
    </citation>
    <scope>IDENTIFICATION</scope>
</reference>
<dbReference type="Gene3D" id="2.30.30.790">
    <property type="match status" value="1"/>
</dbReference>
<dbReference type="InterPro" id="IPR008991">
    <property type="entry name" value="Translation_prot_SH3-like_sf"/>
</dbReference>
<evidence type="ECO:0000256" key="2">
    <source>
        <dbReference type="ARBA" id="ARBA00005781"/>
    </source>
</evidence>
<comment type="similarity">
    <text evidence="2">Belongs to the bacterial ribosomal protein bL19 family.</text>
</comment>
<dbReference type="PANTHER" id="PTHR15680:SF9">
    <property type="entry name" value="LARGE RIBOSOMAL SUBUNIT PROTEIN BL19M"/>
    <property type="match status" value="1"/>
</dbReference>
<accession>A0A915P9Q5</accession>
<keyword evidence="3" id="KW-0809">Transit peptide</keyword>
<organism evidence="10 11">
    <name type="scientific">Meloidogyne floridensis</name>
    <dbReference type="NCBI Taxonomy" id="298350"/>
    <lineage>
        <taxon>Eukaryota</taxon>
        <taxon>Metazoa</taxon>
        <taxon>Ecdysozoa</taxon>
        <taxon>Nematoda</taxon>
        <taxon>Chromadorea</taxon>
        <taxon>Rhabditida</taxon>
        <taxon>Tylenchina</taxon>
        <taxon>Tylenchomorpha</taxon>
        <taxon>Tylenchoidea</taxon>
        <taxon>Meloidogynidae</taxon>
        <taxon>Meloidogyninae</taxon>
        <taxon>Meloidogyne</taxon>
    </lineage>
</organism>
<proteinExistence type="inferred from homology"/>
<comment type="subcellular location">
    <subcellularLocation>
        <location evidence="1">Mitochondrion</location>
    </subcellularLocation>
</comment>
<evidence type="ECO:0000256" key="3">
    <source>
        <dbReference type="ARBA" id="ARBA00022946"/>
    </source>
</evidence>
<dbReference type="Proteomes" id="UP000887560">
    <property type="component" value="Unplaced"/>
</dbReference>
<evidence type="ECO:0000256" key="5">
    <source>
        <dbReference type="ARBA" id="ARBA00023128"/>
    </source>
</evidence>
<keyword evidence="5" id="KW-0496">Mitochondrion</keyword>
<evidence type="ECO:0000256" key="7">
    <source>
        <dbReference type="ARBA" id="ARBA00035288"/>
    </source>
</evidence>
<name>A0A915P9Q5_9BILA</name>
<evidence type="ECO:0000256" key="6">
    <source>
        <dbReference type="ARBA" id="ARBA00023274"/>
    </source>
</evidence>
<dbReference type="InterPro" id="IPR038657">
    <property type="entry name" value="Ribosomal_bL19_sf"/>
</dbReference>
<dbReference type="PANTHER" id="PTHR15680">
    <property type="entry name" value="RIBOSOMAL PROTEIN L19"/>
    <property type="match status" value="1"/>
</dbReference>
<evidence type="ECO:0000313" key="10">
    <source>
        <dbReference type="Proteomes" id="UP000887560"/>
    </source>
</evidence>
<dbReference type="WBParaSite" id="scf7180000424625.g13619">
    <property type="protein sequence ID" value="scf7180000424625.g13619"/>
    <property type="gene ID" value="scf7180000424625.g13619"/>
</dbReference>
<evidence type="ECO:0000256" key="1">
    <source>
        <dbReference type="ARBA" id="ARBA00004173"/>
    </source>
</evidence>
<dbReference type="GO" id="GO:0005762">
    <property type="term" value="C:mitochondrial large ribosomal subunit"/>
    <property type="evidence" value="ECO:0007669"/>
    <property type="project" value="TreeGrafter"/>
</dbReference>
<keyword evidence="6" id="KW-0687">Ribonucleoprotein</keyword>
<dbReference type="GO" id="GO:0006412">
    <property type="term" value="P:translation"/>
    <property type="evidence" value="ECO:0007669"/>
    <property type="project" value="InterPro"/>
</dbReference>
<protein>
    <recommendedName>
        <fullName evidence="7">Large ribosomal subunit protein bL19m</fullName>
    </recommendedName>
    <alternativeName>
        <fullName evidence="8">39S ribosomal protein L19, mitochondrial</fullName>
    </alternativeName>
</protein>